<evidence type="ECO:0000313" key="1">
    <source>
        <dbReference type="EMBL" id="WQD37036.1"/>
    </source>
</evidence>
<name>A0ABZ0W1S1_9BACT</name>
<gene>
    <name evidence="1" type="ORF">U0035_15290</name>
</gene>
<accession>A0ABZ0W1S1</accession>
<keyword evidence="2" id="KW-1185">Reference proteome</keyword>
<protein>
    <submittedName>
        <fullName evidence="1">Uncharacterized protein</fullName>
    </submittedName>
</protein>
<proteinExistence type="predicted"/>
<organism evidence="1 2">
    <name type="scientific">Niabella yanshanensis</name>
    <dbReference type="NCBI Taxonomy" id="577386"/>
    <lineage>
        <taxon>Bacteria</taxon>
        <taxon>Pseudomonadati</taxon>
        <taxon>Bacteroidota</taxon>
        <taxon>Chitinophagia</taxon>
        <taxon>Chitinophagales</taxon>
        <taxon>Chitinophagaceae</taxon>
        <taxon>Niabella</taxon>
    </lineage>
</organism>
<dbReference type="RefSeq" id="WP_162817937.1">
    <property type="nucleotide sequence ID" value="NZ_CP139960.1"/>
</dbReference>
<evidence type="ECO:0000313" key="2">
    <source>
        <dbReference type="Proteomes" id="UP001325680"/>
    </source>
</evidence>
<reference evidence="1 2" key="1">
    <citation type="submission" date="2023-12" db="EMBL/GenBank/DDBJ databases">
        <title>Genome sequencing and assembly of bacterial species from a model synthetic community.</title>
        <authorList>
            <person name="Hogle S.L."/>
        </authorList>
    </citation>
    <scope>NUCLEOTIDE SEQUENCE [LARGE SCALE GENOMIC DNA]</scope>
    <source>
        <strain evidence="1 2">HAMBI_3031</strain>
    </source>
</reference>
<dbReference type="EMBL" id="CP139960">
    <property type="protein sequence ID" value="WQD37036.1"/>
    <property type="molecule type" value="Genomic_DNA"/>
</dbReference>
<dbReference type="Proteomes" id="UP001325680">
    <property type="component" value="Chromosome"/>
</dbReference>
<sequence length="63" mass="6885">MSIIWQFPLDFNASTPIARRSGTFGGWNGAAITNYKNAIVDDIVIGGDEKRQPPERAGYTGEI</sequence>